<evidence type="ECO:0000313" key="1">
    <source>
        <dbReference type="EMBL" id="OGC55627.1"/>
    </source>
</evidence>
<comment type="caution">
    <text evidence="1">The sequence shown here is derived from an EMBL/GenBank/DDBJ whole genome shotgun (WGS) entry which is preliminary data.</text>
</comment>
<dbReference type="EMBL" id="MEVC01000008">
    <property type="protein sequence ID" value="OGC55627.1"/>
    <property type="molecule type" value="Genomic_DNA"/>
</dbReference>
<protein>
    <submittedName>
        <fullName evidence="1">Uncharacterized protein</fullName>
    </submittedName>
</protein>
<organism evidence="1 2">
    <name type="scientific">candidate division WWE3 bacterium RIFCSPHIGHO2_01_FULL_48_15</name>
    <dbReference type="NCBI Taxonomy" id="1802619"/>
    <lineage>
        <taxon>Bacteria</taxon>
        <taxon>Katanobacteria</taxon>
    </lineage>
</organism>
<dbReference type="Proteomes" id="UP000179005">
    <property type="component" value="Unassembled WGS sequence"/>
</dbReference>
<proteinExistence type="predicted"/>
<dbReference type="STRING" id="1802619.A2797_01005"/>
<sequence>MPETYSPEKASASEATKQIERVGEIMDSLSSESLNQNPREGVGFTYIGGRVEEWLEGKNRQRYFEVRHYPAKGTTPERRELYTTVHTSHRFTEVFTIDHFSKYTYWKEPKVLMLQRGTAMIYPPQEVKASIDRFADLAQKIKVSAKFI</sequence>
<accession>A0A1F4VEK5</accession>
<name>A0A1F4VEK5_UNCKA</name>
<dbReference type="AlphaFoldDB" id="A0A1F4VEK5"/>
<gene>
    <name evidence="1" type="ORF">A2797_01005</name>
</gene>
<reference evidence="1 2" key="1">
    <citation type="journal article" date="2016" name="Nat. Commun.">
        <title>Thousands of microbial genomes shed light on interconnected biogeochemical processes in an aquifer system.</title>
        <authorList>
            <person name="Anantharaman K."/>
            <person name="Brown C.T."/>
            <person name="Hug L.A."/>
            <person name="Sharon I."/>
            <person name="Castelle C.J."/>
            <person name="Probst A.J."/>
            <person name="Thomas B.C."/>
            <person name="Singh A."/>
            <person name="Wilkins M.J."/>
            <person name="Karaoz U."/>
            <person name="Brodie E.L."/>
            <person name="Williams K.H."/>
            <person name="Hubbard S.S."/>
            <person name="Banfield J.F."/>
        </authorList>
    </citation>
    <scope>NUCLEOTIDE SEQUENCE [LARGE SCALE GENOMIC DNA]</scope>
</reference>
<evidence type="ECO:0000313" key="2">
    <source>
        <dbReference type="Proteomes" id="UP000179005"/>
    </source>
</evidence>